<evidence type="ECO:0000256" key="3">
    <source>
        <dbReference type="ARBA" id="ARBA00022603"/>
    </source>
</evidence>
<accession>A0A4U0W6U2</accession>
<dbReference type="PANTHER" id="PTHR13563:SF13">
    <property type="entry name" value="TRNA METHYLTRANSFERASE 10 HOMOLOG A"/>
    <property type="match status" value="1"/>
</dbReference>
<evidence type="ECO:0000256" key="7">
    <source>
        <dbReference type="ARBA" id="ARBA00032166"/>
    </source>
</evidence>
<feature type="compositionally biased region" description="Polar residues" evidence="9">
    <location>
        <begin position="82"/>
        <end position="91"/>
    </location>
</feature>
<sequence length="496" mass="55748">MEAGGRPRKLQKREHDPSMDEVSFTTGTPESNGHSKDAEQPTLHFQPQPQSEGDPQDGGVMLPQTSVVQADICPNGYEEPITVSTSPNTQSIHEDPAAPPLSKNQQKKLKRKQEWEASRDARKAWKKGKLKEKRERKRATKAEEATQTTPDGPPPRKPPPKRAIQLPITIVMDCDFDNLMSDNERISLGSQLTRAYSDNKNAHLRAHLTIASFGGKLRERFNTVLSKHHESWKGVRFLDEDFVVAAEQAKTWMCGEEGGKLAGALLESVGASEEAQQKARDQGEVVYLSSDSDYTLSELKPYSTYIIGGLVDKNRHKGICYKRAMDRGIKTARLPIGDYLEMASRKVLTTNHVNEIMLRWLELGDWGEAFMQVIPKRKGGQLKSQVDSVNEDEEDEEEVDEVEEEEKSLSGLLHLNEAETGPRVEGHKKSELGDTRVFRNPTNEEWRDLLGEHVHAQNNIKDDKELNARQPMPNGKEQVSEHDATDHDRTQDAVDG</sequence>
<keyword evidence="3" id="KW-0489">Methyltransferase</keyword>
<feature type="domain" description="SAM-dependent MTase TRM10-type" evidence="10">
    <location>
        <begin position="154"/>
        <end position="381"/>
    </location>
</feature>
<evidence type="ECO:0000256" key="1">
    <source>
        <dbReference type="ARBA" id="ARBA00012797"/>
    </source>
</evidence>
<feature type="compositionally biased region" description="Basic and acidic residues" evidence="9">
    <location>
        <begin position="453"/>
        <end position="467"/>
    </location>
</feature>
<protein>
    <recommendedName>
        <fullName evidence="2">tRNA (guanine(9)-N1)-methyltransferase</fullName>
        <ecNumber evidence="1">2.1.1.221</ecNumber>
    </recommendedName>
    <alternativeName>
        <fullName evidence="7">tRNA methyltransferase 10</fullName>
    </alternativeName>
    <alternativeName>
        <fullName evidence="6">tRNA(m1G9)-methyltransferase</fullName>
    </alternativeName>
</protein>
<name>A0A4U0W6U2_9PEZI</name>
<dbReference type="GO" id="GO:0002939">
    <property type="term" value="P:tRNA N1-guanine methylation"/>
    <property type="evidence" value="ECO:0007669"/>
    <property type="project" value="TreeGrafter"/>
</dbReference>
<organism evidence="11 12">
    <name type="scientific">Cryomyces minteri</name>
    <dbReference type="NCBI Taxonomy" id="331657"/>
    <lineage>
        <taxon>Eukaryota</taxon>
        <taxon>Fungi</taxon>
        <taxon>Dikarya</taxon>
        <taxon>Ascomycota</taxon>
        <taxon>Pezizomycotina</taxon>
        <taxon>Dothideomycetes</taxon>
        <taxon>Dothideomycetes incertae sedis</taxon>
        <taxon>Cryomyces</taxon>
    </lineage>
</organism>
<dbReference type="InterPro" id="IPR038459">
    <property type="entry name" value="MT_TRM10-typ_sf"/>
</dbReference>
<evidence type="ECO:0000256" key="4">
    <source>
        <dbReference type="ARBA" id="ARBA00022679"/>
    </source>
</evidence>
<dbReference type="OrthoDB" id="278300at2759"/>
<dbReference type="GO" id="GO:0005634">
    <property type="term" value="C:nucleus"/>
    <property type="evidence" value="ECO:0007669"/>
    <property type="project" value="TreeGrafter"/>
</dbReference>
<dbReference type="PANTHER" id="PTHR13563">
    <property type="entry name" value="TRNA (GUANINE-9-) METHYLTRANSFERASE"/>
    <property type="match status" value="1"/>
</dbReference>
<dbReference type="EC" id="2.1.1.221" evidence="1"/>
<keyword evidence="12" id="KW-1185">Reference proteome</keyword>
<evidence type="ECO:0000256" key="6">
    <source>
        <dbReference type="ARBA" id="ARBA00031792"/>
    </source>
</evidence>
<dbReference type="EMBL" id="NAJN01002071">
    <property type="protein sequence ID" value="TKA58200.1"/>
    <property type="molecule type" value="Genomic_DNA"/>
</dbReference>
<feature type="region of interest" description="Disordered" evidence="9">
    <location>
        <begin position="1"/>
        <end position="162"/>
    </location>
</feature>
<dbReference type="AlphaFoldDB" id="A0A4U0W6U2"/>
<dbReference type="STRING" id="331657.A0A4U0W6U2"/>
<comment type="catalytic activity">
    <reaction evidence="8">
        <text>guanosine(9) in tRNA + S-adenosyl-L-methionine = N(1)-methylguanosine(9) in tRNA + S-adenosyl-L-homocysteine + H(+)</text>
        <dbReference type="Rhea" id="RHEA:43156"/>
        <dbReference type="Rhea" id="RHEA-COMP:10367"/>
        <dbReference type="Rhea" id="RHEA-COMP:10368"/>
        <dbReference type="ChEBI" id="CHEBI:15378"/>
        <dbReference type="ChEBI" id="CHEBI:57856"/>
        <dbReference type="ChEBI" id="CHEBI:59789"/>
        <dbReference type="ChEBI" id="CHEBI:73542"/>
        <dbReference type="ChEBI" id="CHEBI:74269"/>
        <dbReference type="EC" id="2.1.1.221"/>
    </reaction>
</comment>
<comment type="caution">
    <text evidence="11">The sequence shown here is derived from an EMBL/GenBank/DDBJ whole genome shotgun (WGS) entry which is preliminary data.</text>
</comment>
<dbReference type="CDD" id="cd18089">
    <property type="entry name" value="SPOUT_Trm10-like"/>
    <property type="match status" value="1"/>
</dbReference>
<dbReference type="GO" id="GO:0052905">
    <property type="term" value="F:tRNA (guanosine(9)-N1)-methyltransferase activity"/>
    <property type="evidence" value="ECO:0007669"/>
    <property type="project" value="UniProtKB-EC"/>
</dbReference>
<evidence type="ECO:0000256" key="2">
    <source>
        <dbReference type="ARBA" id="ARBA00020451"/>
    </source>
</evidence>
<dbReference type="GO" id="GO:0000049">
    <property type="term" value="F:tRNA binding"/>
    <property type="evidence" value="ECO:0007669"/>
    <property type="project" value="TreeGrafter"/>
</dbReference>
<feature type="compositionally biased region" description="Basic residues" evidence="9">
    <location>
        <begin position="124"/>
        <end position="139"/>
    </location>
</feature>
<keyword evidence="5" id="KW-0949">S-adenosyl-L-methionine</keyword>
<reference evidence="11 12" key="1">
    <citation type="submission" date="2017-03" db="EMBL/GenBank/DDBJ databases">
        <title>Genomes of endolithic fungi from Antarctica.</title>
        <authorList>
            <person name="Coleine C."/>
            <person name="Masonjones S."/>
            <person name="Stajich J.E."/>
        </authorList>
    </citation>
    <scope>NUCLEOTIDE SEQUENCE [LARGE SCALE GENOMIC DNA]</scope>
    <source>
        <strain evidence="11 12">CCFEE 5187</strain>
    </source>
</reference>
<evidence type="ECO:0000313" key="11">
    <source>
        <dbReference type="EMBL" id="TKA58200.1"/>
    </source>
</evidence>
<evidence type="ECO:0000256" key="8">
    <source>
        <dbReference type="ARBA" id="ARBA00048434"/>
    </source>
</evidence>
<evidence type="ECO:0000256" key="5">
    <source>
        <dbReference type="ARBA" id="ARBA00022691"/>
    </source>
</evidence>
<dbReference type="InterPro" id="IPR028564">
    <property type="entry name" value="MT_TRM10-typ"/>
</dbReference>
<feature type="compositionally biased region" description="Basic and acidic residues" evidence="9">
    <location>
        <begin position="478"/>
        <end position="496"/>
    </location>
</feature>
<evidence type="ECO:0000259" key="10">
    <source>
        <dbReference type="PROSITE" id="PS51675"/>
    </source>
</evidence>
<feature type="compositionally biased region" description="Basic and acidic residues" evidence="9">
    <location>
        <begin position="112"/>
        <end position="123"/>
    </location>
</feature>
<feature type="compositionally biased region" description="Basic and acidic residues" evidence="9">
    <location>
        <begin position="416"/>
        <end position="439"/>
    </location>
</feature>
<gene>
    <name evidence="11" type="ORF">B0A49_10212</name>
</gene>
<dbReference type="Proteomes" id="UP000308768">
    <property type="component" value="Unassembled WGS sequence"/>
</dbReference>
<evidence type="ECO:0000313" key="12">
    <source>
        <dbReference type="Proteomes" id="UP000308768"/>
    </source>
</evidence>
<feature type="region of interest" description="Disordered" evidence="9">
    <location>
        <begin position="381"/>
        <end position="439"/>
    </location>
</feature>
<feature type="compositionally biased region" description="Polar residues" evidence="9">
    <location>
        <begin position="43"/>
        <end position="53"/>
    </location>
</feature>
<feature type="compositionally biased region" description="Basic residues" evidence="9">
    <location>
        <begin position="1"/>
        <end position="12"/>
    </location>
</feature>
<feature type="compositionally biased region" description="Polar residues" evidence="9">
    <location>
        <begin position="23"/>
        <end position="32"/>
    </location>
</feature>
<proteinExistence type="predicted"/>
<dbReference type="Gene3D" id="3.40.1280.30">
    <property type="match status" value="1"/>
</dbReference>
<feature type="compositionally biased region" description="Acidic residues" evidence="9">
    <location>
        <begin position="389"/>
        <end position="406"/>
    </location>
</feature>
<dbReference type="InterPro" id="IPR007356">
    <property type="entry name" value="tRNA_m1G_MeTrfase_euk"/>
</dbReference>
<keyword evidence="4" id="KW-0808">Transferase</keyword>
<feature type="region of interest" description="Disordered" evidence="9">
    <location>
        <begin position="453"/>
        <end position="496"/>
    </location>
</feature>
<evidence type="ECO:0000256" key="9">
    <source>
        <dbReference type="SAM" id="MobiDB-lite"/>
    </source>
</evidence>
<dbReference type="PROSITE" id="PS51675">
    <property type="entry name" value="SAM_MT_TRM10"/>
    <property type="match status" value="1"/>
</dbReference>